<dbReference type="PROSITE" id="PS51257">
    <property type="entry name" value="PROKAR_LIPOPROTEIN"/>
    <property type="match status" value="1"/>
</dbReference>
<dbReference type="PATRIC" id="fig|999411.4.peg.1933"/>
<dbReference type="HOGENOM" id="CLU_3326556_0_0_9"/>
<keyword evidence="1" id="KW-0732">Signal</keyword>
<accession>N9XZD6</accession>
<feature type="chain" id="PRO_5039615938" evidence="1">
    <location>
        <begin position="20"/>
        <end position="38"/>
    </location>
</feature>
<evidence type="ECO:0000256" key="1">
    <source>
        <dbReference type="SAM" id="SignalP"/>
    </source>
</evidence>
<reference evidence="2 3" key="1">
    <citation type="submission" date="2013-01" db="EMBL/GenBank/DDBJ databases">
        <title>The Genome Sequence of Clostridium colicanis 209318.</title>
        <authorList>
            <consortium name="The Broad Institute Genome Sequencing Platform"/>
            <person name="Earl A."/>
            <person name="Ward D."/>
            <person name="Feldgarden M."/>
            <person name="Gevers D."/>
            <person name="Courvalin P."/>
            <person name="Lambert T."/>
            <person name="Walker B."/>
            <person name="Young S.K."/>
            <person name="Zeng Q."/>
            <person name="Gargeya S."/>
            <person name="Fitzgerald M."/>
            <person name="Haas B."/>
            <person name="Abouelleil A."/>
            <person name="Alvarado L."/>
            <person name="Arachchi H.M."/>
            <person name="Berlin A.M."/>
            <person name="Chapman S.B."/>
            <person name="Dewar J."/>
            <person name="Goldberg J."/>
            <person name="Griggs A."/>
            <person name="Gujja S."/>
            <person name="Hansen M."/>
            <person name="Howarth C."/>
            <person name="Imamovic A."/>
            <person name="Larimer J."/>
            <person name="McCowan C."/>
            <person name="Murphy C."/>
            <person name="Neiman D."/>
            <person name="Pearson M."/>
            <person name="Priest M."/>
            <person name="Roberts A."/>
            <person name="Saif S."/>
            <person name="Shea T."/>
            <person name="Sisk P."/>
            <person name="Sykes S."/>
            <person name="Wortman J."/>
            <person name="Nusbaum C."/>
            <person name="Birren B."/>
        </authorList>
    </citation>
    <scope>NUCLEOTIDE SEQUENCE [LARGE SCALE GENOMIC DNA]</scope>
    <source>
        <strain evidence="2 3">209318</strain>
    </source>
</reference>
<organism evidence="2 3">
    <name type="scientific">Clostridium thermobutyricum</name>
    <dbReference type="NCBI Taxonomy" id="29372"/>
    <lineage>
        <taxon>Bacteria</taxon>
        <taxon>Bacillati</taxon>
        <taxon>Bacillota</taxon>
        <taxon>Clostridia</taxon>
        <taxon>Eubacteriales</taxon>
        <taxon>Clostridiaceae</taxon>
        <taxon>Clostridium</taxon>
    </lineage>
</organism>
<evidence type="ECO:0000313" key="3">
    <source>
        <dbReference type="Proteomes" id="UP000013097"/>
    </source>
</evidence>
<sequence length="38" mass="3980">MKKKVLALLIVASIATMVACGSKSQESVSSGKTQIEKN</sequence>
<protein>
    <submittedName>
        <fullName evidence="2">Uncharacterized protein</fullName>
    </submittedName>
</protein>
<dbReference type="Proteomes" id="UP000013097">
    <property type="component" value="Unassembled WGS sequence"/>
</dbReference>
<name>N9XZD6_9CLOT</name>
<dbReference type="AlphaFoldDB" id="N9XZD6"/>
<evidence type="ECO:0000313" key="2">
    <source>
        <dbReference type="EMBL" id="ENZ01259.1"/>
    </source>
</evidence>
<proteinExistence type="predicted"/>
<keyword evidence="3" id="KW-1185">Reference proteome</keyword>
<feature type="signal peptide" evidence="1">
    <location>
        <begin position="1"/>
        <end position="19"/>
    </location>
</feature>
<dbReference type="EMBL" id="AGYT01000009">
    <property type="protein sequence ID" value="ENZ01259.1"/>
    <property type="molecule type" value="Genomic_DNA"/>
</dbReference>
<gene>
    <name evidence="2" type="ORF">HMPREF1092_01967</name>
</gene>
<comment type="caution">
    <text evidence="2">The sequence shown here is derived from an EMBL/GenBank/DDBJ whole genome shotgun (WGS) entry which is preliminary data.</text>
</comment>